<comment type="pathway">
    <text evidence="1">Cofactor biosynthesis; adenosylcobalamin biosynthesis.</text>
</comment>
<name>A0A1E7JGL5_9ACTN</name>
<dbReference type="PANTHER" id="PTHR36925:SF1">
    <property type="entry name" value="COBALT-PRECORRIN-6A REDUCTASE"/>
    <property type="match status" value="1"/>
</dbReference>
<dbReference type="PANTHER" id="PTHR36925">
    <property type="entry name" value="COBALT-PRECORRIN-6A REDUCTASE"/>
    <property type="match status" value="1"/>
</dbReference>
<feature type="region of interest" description="Disordered" evidence="4">
    <location>
        <begin position="25"/>
        <end position="49"/>
    </location>
</feature>
<evidence type="ECO:0000256" key="4">
    <source>
        <dbReference type="SAM" id="MobiDB-lite"/>
    </source>
</evidence>
<dbReference type="OrthoDB" id="5183775at2"/>
<keyword evidence="6" id="KW-1185">Reference proteome</keyword>
<dbReference type="Proteomes" id="UP000176087">
    <property type="component" value="Unassembled WGS sequence"/>
</dbReference>
<dbReference type="PATRIC" id="fig|933944.5.peg.4462"/>
<evidence type="ECO:0000256" key="1">
    <source>
        <dbReference type="ARBA" id="ARBA00004953"/>
    </source>
</evidence>
<dbReference type="RefSeq" id="WP_070010978.1">
    <property type="nucleotide sequence ID" value="NZ_LJGS01000039.1"/>
</dbReference>
<dbReference type="UniPathway" id="UPA00148"/>
<evidence type="ECO:0000256" key="2">
    <source>
        <dbReference type="ARBA" id="ARBA00022573"/>
    </source>
</evidence>
<evidence type="ECO:0000256" key="3">
    <source>
        <dbReference type="ARBA" id="ARBA00023002"/>
    </source>
</evidence>
<dbReference type="NCBIfam" id="NF005968">
    <property type="entry name" value="PRK08057.1-2"/>
    <property type="match status" value="1"/>
</dbReference>
<dbReference type="Pfam" id="PF02571">
    <property type="entry name" value="CbiJ"/>
    <property type="match status" value="1"/>
</dbReference>
<dbReference type="GO" id="GO:0016994">
    <property type="term" value="F:precorrin-6A reductase activity"/>
    <property type="evidence" value="ECO:0007669"/>
    <property type="project" value="InterPro"/>
</dbReference>
<accession>A0A1E7JGL5</accession>
<dbReference type="STRING" id="933944.AN215_24445"/>
<proteinExistence type="predicted"/>
<reference evidence="5 6" key="1">
    <citation type="journal article" date="2016" name="Front. Microbiol.">
        <title>Comparative Genomics Analysis of Streptomyces Species Reveals Their Adaptation to the Marine Environment and Their Diversity at the Genomic Level.</title>
        <authorList>
            <person name="Tian X."/>
            <person name="Zhang Z."/>
            <person name="Yang T."/>
            <person name="Chen M."/>
            <person name="Li J."/>
            <person name="Chen F."/>
            <person name="Yang J."/>
            <person name="Li W."/>
            <person name="Zhang B."/>
            <person name="Zhang Z."/>
            <person name="Wu J."/>
            <person name="Zhang C."/>
            <person name="Long L."/>
            <person name="Xiao J."/>
        </authorList>
    </citation>
    <scope>NUCLEOTIDE SEQUENCE [LARGE SCALE GENOMIC DNA]</scope>
    <source>
        <strain evidence="5 6">SCSIO 10390</strain>
    </source>
</reference>
<dbReference type="InterPro" id="IPR003723">
    <property type="entry name" value="Precorrin-6x_reduct"/>
</dbReference>
<protein>
    <submittedName>
        <fullName evidence="5">Cobalt-precorrin-6X reductase</fullName>
    </submittedName>
</protein>
<dbReference type="GO" id="GO:0009236">
    <property type="term" value="P:cobalamin biosynthetic process"/>
    <property type="evidence" value="ECO:0007669"/>
    <property type="project" value="UniProtKB-UniPathway"/>
</dbReference>
<evidence type="ECO:0000313" key="5">
    <source>
        <dbReference type="EMBL" id="OEU85624.1"/>
    </source>
</evidence>
<keyword evidence="3" id="KW-0560">Oxidoreductase</keyword>
<sequence length="279" mass="28713">MNQPHVLILGGTTEARQLASLLSAEDARGGGPGGPPAPRAPGGSAPVPHRLRVTTSLAGRTANPAPLPGELRTGGFPDAGGLSRWLTEHRVAALVDATHPFAARISRHAARASARSGVPLLALRRPGWSAGPGDDWHVVGSPEQAAAVLPGLGRRAFLTVGRTGAAAFAHLDSVWFLIRTLEAPEPPVPPRAEVLLDRGPFTVEAERGLLQRYAIDVLVTKDSGGAATAAKLTAAREAGLPAVVIGRPPVPGGVTVTSSPQEAADWVRARTGRRCTGSA</sequence>
<dbReference type="EMBL" id="LJGT01000041">
    <property type="protein sequence ID" value="OEU85624.1"/>
    <property type="molecule type" value="Genomic_DNA"/>
</dbReference>
<organism evidence="5 6">
    <name type="scientific">Streptomyces abyssalis</name>
    <dbReference type="NCBI Taxonomy" id="933944"/>
    <lineage>
        <taxon>Bacteria</taxon>
        <taxon>Bacillati</taxon>
        <taxon>Actinomycetota</taxon>
        <taxon>Actinomycetes</taxon>
        <taxon>Kitasatosporales</taxon>
        <taxon>Streptomycetaceae</taxon>
        <taxon>Streptomyces</taxon>
    </lineage>
</organism>
<comment type="caution">
    <text evidence="5">The sequence shown here is derived from an EMBL/GenBank/DDBJ whole genome shotgun (WGS) entry which is preliminary data.</text>
</comment>
<evidence type="ECO:0000313" key="6">
    <source>
        <dbReference type="Proteomes" id="UP000176087"/>
    </source>
</evidence>
<dbReference type="PROSITE" id="PS51014">
    <property type="entry name" value="COBK_CBIJ"/>
    <property type="match status" value="1"/>
</dbReference>
<keyword evidence="2" id="KW-0169">Cobalamin biosynthesis</keyword>
<gene>
    <name evidence="5" type="ORF">AN215_24445</name>
</gene>
<dbReference type="AlphaFoldDB" id="A0A1E7JGL5"/>